<evidence type="ECO:0000313" key="2">
    <source>
        <dbReference type="EMBL" id="UFZ04592.1"/>
    </source>
</evidence>
<organism evidence="2 3">
    <name type="scientific">Bradyrhizobium ontarionense</name>
    <dbReference type="NCBI Taxonomy" id="2898149"/>
    <lineage>
        <taxon>Bacteria</taxon>
        <taxon>Pseudomonadati</taxon>
        <taxon>Pseudomonadota</taxon>
        <taxon>Alphaproteobacteria</taxon>
        <taxon>Hyphomicrobiales</taxon>
        <taxon>Nitrobacteraceae</taxon>
        <taxon>Bradyrhizobium</taxon>
    </lineage>
</organism>
<sequence length="84" mass="8914">MLIFGSHLFLRGALETGDVFEANDEMKISAQEIRIGGEHVGLACRRPLPVAQIKLEHTVTRQTIAAAGNTEVPDDSGGDSSLGP</sequence>
<evidence type="ECO:0000256" key="1">
    <source>
        <dbReference type="SAM" id="MobiDB-lite"/>
    </source>
</evidence>
<keyword evidence="3" id="KW-1185">Reference proteome</keyword>
<name>A0ABY3RBY3_9BRAD</name>
<gene>
    <name evidence="2" type="ORF">LQG66_36340</name>
</gene>
<proteinExistence type="predicted"/>
<dbReference type="Proteomes" id="UP001431010">
    <property type="component" value="Chromosome"/>
</dbReference>
<protein>
    <recommendedName>
        <fullName evidence="4">Flagellar motor switch protein FliN-like C-terminal domain-containing protein</fullName>
    </recommendedName>
</protein>
<accession>A0ABY3RBY3</accession>
<feature type="region of interest" description="Disordered" evidence="1">
    <location>
        <begin position="64"/>
        <end position="84"/>
    </location>
</feature>
<dbReference type="EMBL" id="CP088156">
    <property type="protein sequence ID" value="UFZ04592.1"/>
    <property type="molecule type" value="Genomic_DNA"/>
</dbReference>
<evidence type="ECO:0000313" key="3">
    <source>
        <dbReference type="Proteomes" id="UP001431010"/>
    </source>
</evidence>
<evidence type="ECO:0008006" key="4">
    <source>
        <dbReference type="Google" id="ProtNLM"/>
    </source>
</evidence>
<reference evidence="2" key="1">
    <citation type="journal article" date="2024" name="Antonie Van Leeuwenhoek">
        <title>Bradyrhizobium ontarionense sp. nov., a novel bacterial symbiont isolated from Aeschynomene indica (Indian jointvetch), harbours photosynthesis, nitrogen fixation and nitrous oxide (N2O) reductase genes.</title>
        <authorList>
            <person name="Bromfield E.S.P."/>
            <person name="Cloutier S."/>
        </authorList>
    </citation>
    <scope>NUCLEOTIDE SEQUENCE</scope>
    <source>
        <strain evidence="2">A19</strain>
    </source>
</reference>
<dbReference type="RefSeq" id="WP_231321425.1">
    <property type="nucleotide sequence ID" value="NZ_CP088156.1"/>
</dbReference>